<dbReference type="STRING" id="152573.SAMN04488051_1123"/>
<dbReference type="Proteomes" id="UP000198773">
    <property type="component" value="Unassembled WGS sequence"/>
</dbReference>
<evidence type="ECO:0000313" key="1">
    <source>
        <dbReference type="EMBL" id="SEA98963.1"/>
    </source>
</evidence>
<name>A0A1H4FNK7_ALKAM</name>
<keyword evidence="2" id="KW-1185">Reference proteome</keyword>
<sequence>MNVRAILTNIVSFVTPKMHATRQKAVTDCVYSLANGSAATVTSIGRGIDSAAYEKHSIKRADRLLSNANLLREKTLVYGMITRVVGTQYLTANKLAFEKSDEI</sequence>
<dbReference type="OrthoDB" id="6140187at2"/>
<proteinExistence type="predicted"/>
<accession>A0A1H4FNK7</accession>
<gene>
    <name evidence="1" type="ORF">SAMN04488051_1123</name>
</gene>
<dbReference type="PANTHER" id="PTHR35404:SF8">
    <property type="entry name" value="TRANSPOSASE OF TN10"/>
    <property type="match status" value="1"/>
</dbReference>
<protein>
    <submittedName>
        <fullName evidence="1">Uncharacterized protein</fullName>
    </submittedName>
</protein>
<organism evidence="1 2">
    <name type="scientific">Alkalimonas amylolytica</name>
    <dbReference type="NCBI Taxonomy" id="152573"/>
    <lineage>
        <taxon>Bacteria</taxon>
        <taxon>Pseudomonadati</taxon>
        <taxon>Pseudomonadota</taxon>
        <taxon>Gammaproteobacteria</taxon>
        <taxon>Alkalimonas</taxon>
    </lineage>
</organism>
<dbReference type="AlphaFoldDB" id="A0A1H4FNK7"/>
<evidence type="ECO:0000313" key="2">
    <source>
        <dbReference type="Proteomes" id="UP000198773"/>
    </source>
</evidence>
<reference evidence="1 2" key="1">
    <citation type="submission" date="2016-10" db="EMBL/GenBank/DDBJ databases">
        <authorList>
            <person name="de Groot N.N."/>
        </authorList>
    </citation>
    <scope>NUCLEOTIDE SEQUENCE [LARGE SCALE GENOMIC DNA]</scope>
    <source>
        <strain evidence="1 2">CGMCC 1.3430</strain>
    </source>
</reference>
<dbReference type="PANTHER" id="PTHR35404">
    <property type="entry name" value="TRANSPOSASE OF TN10"/>
    <property type="match status" value="1"/>
</dbReference>
<dbReference type="EMBL" id="FNRM01000012">
    <property type="protein sequence ID" value="SEA98963.1"/>
    <property type="molecule type" value="Genomic_DNA"/>
</dbReference>
<dbReference type="RefSeq" id="WP_139243746.1">
    <property type="nucleotide sequence ID" value="NZ_FNRM01000012.1"/>
</dbReference>